<dbReference type="Gene3D" id="1.25.40.10">
    <property type="entry name" value="Tetratricopeptide repeat domain"/>
    <property type="match status" value="3"/>
</dbReference>
<dbReference type="SMART" id="SM00028">
    <property type="entry name" value="TPR"/>
    <property type="match status" value="6"/>
</dbReference>
<feature type="transmembrane region" description="Helical" evidence="5">
    <location>
        <begin position="6"/>
        <end position="31"/>
    </location>
</feature>
<sequence>MSSIPLYTLNILFLVGVAALLLGILLGGWMVRRPKIWSGNRSLQLREAELEAYRRGLDYVSDGKTDQAIREFSLVARMNPENTDIYVRLGQLYRSKGEVERALRIHESLTVRPEIPLGVKVKALLELAHDCRTLGYCERALSILERAASLDPTNREVYQSMLGLYQETGDWESAYEIQKKLYKMRGGGNGKVLSHLKIEEGKVHLGQGRVKEALRCFKTAIALDKKCVEARLLFGDALERQGKNEKAIQAWEEVKEADPSFMFLAFERMEKAYFELGRYDHMGEKYLDHLRRHPGDYLTRMALARLYQKKEMYEEAVREFQEVLNHQPTLVEAYRILHQTYLEERRWQEASAETTRMLEILSAQEKRFGCSHCGYRSVAVFWKCPQCGHWDSVKLLDHGSAEVWEDAGHRGG</sequence>
<dbReference type="PROSITE" id="PS50005">
    <property type="entry name" value="TPR"/>
    <property type="match status" value="3"/>
</dbReference>
<dbReference type="Pfam" id="PF13176">
    <property type="entry name" value="TPR_7"/>
    <property type="match status" value="1"/>
</dbReference>
<feature type="repeat" description="TPR" evidence="4">
    <location>
        <begin position="228"/>
        <end position="261"/>
    </location>
</feature>
<keyword evidence="3 4" id="KW-0802">TPR repeat</keyword>
<protein>
    <submittedName>
        <fullName evidence="7">Tetratricopeptide repeat protein</fullName>
    </submittedName>
</protein>
<dbReference type="EMBL" id="JACPSX010000039">
    <property type="protein sequence ID" value="MBI3013909.1"/>
    <property type="molecule type" value="Genomic_DNA"/>
</dbReference>
<reference evidence="7" key="1">
    <citation type="submission" date="2020-07" db="EMBL/GenBank/DDBJ databases">
        <title>Huge and variable diversity of episymbiotic CPR bacteria and DPANN archaea in groundwater ecosystems.</title>
        <authorList>
            <person name="He C.Y."/>
            <person name="Keren R."/>
            <person name="Whittaker M."/>
            <person name="Farag I.F."/>
            <person name="Doudna J."/>
            <person name="Cate J.H.D."/>
            <person name="Banfield J.F."/>
        </authorList>
    </citation>
    <scope>NUCLEOTIDE SEQUENCE</scope>
    <source>
        <strain evidence="7">NC_groundwater_717_Ag_S-0.2um_59_8</strain>
    </source>
</reference>
<dbReference type="Pfam" id="PF18073">
    <property type="entry name" value="Zn_ribbon_LapB"/>
    <property type="match status" value="1"/>
</dbReference>
<keyword evidence="2" id="KW-0677">Repeat</keyword>
<dbReference type="Proteomes" id="UP000741360">
    <property type="component" value="Unassembled WGS sequence"/>
</dbReference>
<dbReference type="InterPro" id="IPR018527">
    <property type="entry name" value="Rubredoxin_Fe_BS"/>
</dbReference>
<dbReference type="InterPro" id="IPR019734">
    <property type="entry name" value="TPR_rpt"/>
</dbReference>
<organism evidence="7 8">
    <name type="scientific">Tectimicrobiota bacterium</name>
    <dbReference type="NCBI Taxonomy" id="2528274"/>
    <lineage>
        <taxon>Bacteria</taxon>
        <taxon>Pseudomonadati</taxon>
        <taxon>Nitrospinota/Tectimicrobiota group</taxon>
        <taxon>Candidatus Tectimicrobiota</taxon>
    </lineage>
</organism>
<dbReference type="PANTHER" id="PTHR45586:SF1">
    <property type="entry name" value="LIPOPOLYSACCHARIDE ASSEMBLY PROTEIN B"/>
    <property type="match status" value="1"/>
</dbReference>
<feature type="domain" description="LapB rubredoxin metal binding" evidence="6">
    <location>
        <begin position="369"/>
        <end position="394"/>
    </location>
</feature>
<keyword evidence="5" id="KW-1133">Transmembrane helix</keyword>
<keyword evidence="5" id="KW-0812">Transmembrane</keyword>
<gene>
    <name evidence="7" type="ORF">HYY65_02325</name>
</gene>
<dbReference type="InterPro" id="IPR041166">
    <property type="entry name" value="Rubredoxin_2"/>
</dbReference>
<evidence type="ECO:0000259" key="6">
    <source>
        <dbReference type="Pfam" id="PF18073"/>
    </source>
</evidence>
<evidence type="ECO:0000256" key="4">
    <source>
        <dbReference type="PROSITE-ProRule" id="PRU00339"/>
    </source>
</evidence>
<dbReference type="InterPro" id="IPR011990">
    <property type="entry name" value="TPR-like_helical_dom_sf"/>
</dbReference>
<evidence type="ECO:0000256" key="5">
    <source>
        <dbReference type="SAM" id="Phobius"/>
    </source>
</evidence>
<evidence type="ECO:0000256" key="2">
    <source>
        <dbReference type="ARBA" id="ARBA00022737"/>
    </source>
</evidence>
<dbReference type="PROSITE" id="PS00202">
    <property type="entry name" value="RUBREDOXIN"/>
    <property type="match status" value="1"/>
</dbReference>
<dbReference type="InterPro" id="IPR051012">
    <property type="entry name" value="CellSynth/LPSAsmb/PSIAsmb"/>
</dbReference>
<feature type="repeat" description="TPR" evidence="4">
    <location>
        <begin position="297"/>
        <end position="330"/>
    </location>
</feature>
<dbReference type="GO" id="GO:0046872">
    <property type="term" value="F:metal ion binding"/>
    <property type="evidence" value="ECO:0007669"/>
    <property type="project" value="UniProtKB-KW"/>
</dbReference>
<evidence type="ECO:0000256" key="3">
    <source>
        <dbReference type="ARBA" id="ARBA00022803"/>
    </source>
</evidence>
<dbReference type="PANTHER" id="PTHR45586">
    <property type="entry name" value="TPR REPEAT-CONTAINING PROTEIN PA4667"/>
    <property type="match status" value="1"/>
</dbReference>
<accession>A0A932GMZ4</accession>
<comment type="caution">
    <text evidence="7">The sequence shown here is derived from an EMBL/GenBank/DDBJ whole genome shotgun (WGS) entry which is preliminary data.</text>
</comment>
<dbReference type="AlphaFoldDB" id="A0A932GMZ4"/>
<dbReference type="Pfam" id="PF13432">
    <property type="entry name" value="TPR_16"/>
    <property type="match status" value="2"/>
</dbReference>
<name>A0A932GMZ4_UNCTE</name>
<evidence type="ECO:0000313" key="8">
    <source>
        <dbReference type="Proteomes" id="UP000741360"/>
    </source>
</evidence>
<feature type="repeat" description="TPR" evidence="4">
    <location>
        <begin position="49"/>
        <end position="82"/>
    </location>
</feature>
<proteinExistence type="predicted"/>
<evidence type="ECO:0000313" key="7">
    <source>
        <dbReference type="EMBL" id="MBI3013909.1"/>
    </source>
</evidence>
<evidence type="ECO:0000256" key="1">
    <source>
        <dbReference type="ARBA" id="ARBA00022723"/>
    </source>
</evidence>
<dbReference type="SUPFAM" id="SSF48452">
    <property type="entry name" value="TPR-like"/>
    <property type="match status" value="2"/>
</dbReference>
<keyword evidence="1" id="KW-0479">Metal-binding</keyword>
<keyword evidence="5" id="KW-0472">Membrane</keyword>